<accession>A0A0S8GMY4</accession>
<dbReference type="Proteomes" id="UP000051096">
    <property type="component" value="Unassembled WGS sequence"/>
</dbReference>
<feature type="domain" description="Secretion system C-terminal sorting" evidence="1">
    <location>
        <begin position="752"/>
        <end position="820"/>
    </location>
</feature>
<dbReference type="PANTHER" id="PTHR43739">
    <property type="entry name" value="XYLOGLUCANASE (EUROFUNG)"/>
    <property type="match status" value="1"/>
</dbReference>
<dbReference type="NCBIfam" id="TIGR04183">
    <property type="entry name" value="Por_Secre_tail"/>
    <property type="match status" value="1"/>
</dbReference>
<sequence>MIITDILKISRILGIIVSMGISANIFAQKVPQMGRPIIIPSSISELEHLAANKSDRVPVGPVSKPSSDNSQTWTFLGPQPILNEVWSGYADASGRLSSIIVHPTDPDVIYLAGAQGGIWKSTDGGVNWIPLTDHLSSLASGALAFDPADPDVIYYGTGEQHFSGDSFYGDGLFKTTDAGVTWSKIALKDTVGSYIARVLLKPTDPNIIHLASDRGYLQSTDGGSSWTVRIGSTWCTDLAISPPAPSTVFAAMHSDGIYKSTDDGTSWIKLANGLPASGFARINMAISPSDTNVIYASFVANSGALYGMYKTTDAGHSWHNLPNTPNYLYYMGSYCNCIIVHPTNTDICYAGGVFPYGTGFYGLVKTTDGGNSWTDITIGIDGSQLHPDQHCLAFGPDTNLWVGNDGGIWKTTDEGQTWINCNHTLGVTQFYTLAMHPANSNFLLGGNQDNGTVQYEGYLGWPQVFAGDGGPVAIEWDSPNIYYTTYILMTYLYKYDNGVWIGDVTGPWDGDRASWCNGPLVVDPNQRDALLVGTYRVFRTTNSGSDWTLISDDLAGGSAYLRALAISTTGSDTIYSASSNGKVYVTTDASTWNPRYVGLPSVPLPDVLIDPADWQIAYVCADRSSSGRVYKTTDAGISWSDITGDLSTGLRAMSMTIDFSLSPPALYLGTDYGVYYSTNGGTHWSKYGADLPNVAIYEIGCDTADGLLIAATHGRGMWRATLLTPTEEEMSTRIPSLDYMNISSNPVIGHAFDIIVNIPHPRNFNFALFDISGQKVRAYSNKQLSAGTHRLTFSVDGLNSGIYFLKADRNTEYKIIKFVIMK</sequence>
<gene>
    <name evidence="2" type="ORF">AMJ87_01190</name>
</gene>
<dbReference type="InterPro" id="IPR026444">
    <property type="entry name" value="Secre_tail"/>
</dbReference>
<dbReference type="Gene3D" id="2.130.10.10">
    <property type="entry name" value="YVTN repeat-like/Quinoprotein amine dehydrogenase"/>
    <property type="match status" value="4"/>
</dbReference>
<dbReference type="EMBL" id="LJUO01000005">
    <property type="protein sequence ID" value="KPK73659.1"/>
    <property type="molecule type" value="Genomic_DNA"/>
</dbReference>
<proteinExistence type="predicted"/>
<protein>
    <recommendedName>
        <fullName evidence="1">Secretion system C-terminal sorting domain-containing protein</fullName>
    </recommendedName>
</protein>
<evidence type="ECO:0000313" key="2">
    <source>
        <dbReference type="EMBL" id="KPK73659.1"/>
    </source>
</evidence>
<reference evidence="2 3" key="1">
    <citation type="journal article" date="2015" name="Microbiome">
        <title>Genomic resolution of linkages in carbon, nitrogen, and sulfur cycling among widespread estuary sediment bacteria.</title>
        <authorList>
            <person name="Baker B.J."/>
            <person name="Lazar C.S."/>
            <person name="Teske A.P."/>
            <person name="Dick G.J."/>
        </authorList>
    </citation>
    <scope>NUCLEOTIDE SEQUENCE [LARGE SCALE GENOMIC DNA]</scope>
    <source>
        <strain evidence="2">SM23_60</strain>
    </source>
</reference>
<dbReference type="AlphaFoldDB" id="A0A0S8GMY4"/>
<comment type="caution">
    <text evidence="2">The sequence shown here is derived from an EMBL/GenBank/DDBJ whole genome shotgun (WGS) entry which is preliminary data.</text>
</comment>
<organism evidence="2 3">
    <name type="scientific">candidate division WOR_3 bacterium SM23_60</name>
    <dbReference type="NCBI Taxonomy" id="1703780"/>
    <lineage>
        <taxon>Bacteria</taxon>
        <taxon>Bacteria division WOR-3</taxon>
    </lineage>
</organism>
<dbReference type="PANTHER" id="PTHR43739:SF5">
    <property type="entry name" value="EXO-ALPHA-SIALIDASE"/>
    <property type="match status" value="1"/>
</dbReference>
<dbReference type="GO" id="GO:0010411">
    <property type="term" value="P:xyloglucan metabolic process"/>
    <property type="evidence" value="ECO:0007669"/>
    <property type="project" value="TreeGrafter"/>
</dbReference>
<dbReference type="InterPro" id="IPR015943">
    <property type="entry name" value="WD40/YVTN_repeat-like_dom_sf"/>
</dbReference>
<name>A0A0S8GMY4_UNCW3</name>
<dbReference type="SUPFAM" id="SSF110296">
    <property type="entry name" value="Oligoxyloglucan reducing end-specific cellobiohydrolase"/>
    <property type="match status" value="2"/>
</dbReference>
<evidence type="ECO:0000313" key="3">
    <source>
        <dbReference type="Proteomes" id="UP000051096"/>
    </source>
</evidence>
<dbReference type="InterPro" id="IPR052025">
    <property type="entry name" value="Xyloglucanase_GH74"/>
</dbReference>
<dbReference type="Pfam" id="PF18962">
    <property type="entry name" value="Por_Secre_tail"/>
    <property type="match status" value="1"/>
</dbReference>
<evidence type="ECO:0000259" key="1">
    <source>
        <dbReference type="Pfam" id="PF18962"/>
    </source>
</evidence>